<dbReference type="EMBL" id="JAATIP010000675">
    <property type="protein sequence ID" value="KAF4347709.1"/>
    <property type="molecule type" value="Genomic_DNA"/>
</dbReference>
<sequence>MPLITNEWQVLFLVWILFQWEPDESIRLHVLFLLLYWELLHVLLDVASDHQMKCQFGLSRAVHKLLSPTEGKKGSSHDGLNIYYLATHFPFSKSFSTEKANGQRKGSRLSRALAKLDSHSKALRVSEAL</sequence>
<name>A0A7J6DQ21_CANSA</name>
<reference evidence="1 2" key="1">
    <citation type="journal article" date="2020" name="bioRxiv">
        <title>Sequence and annotation of 42 cannabis genomes reveals extensive copy number variation in cannabinoid synthesis and pathogen resistance genes.</title>
        <authorList>
            <person name="Mckernan K.J."/>
            <person name="Helbert Y."/>
            <person name="Kane L.T."/>
            <person name="Ebling H."/>
            <person name="Zhang L."/>
            <person name="Liu B."/>
            <person name="Eaton Z."/>
            <person name="Mclaughlin S."/>
            <person name="Kingan S."/>
            <person name="Baybayan P."/>
            <person name="Concepcion G."/>
            <person name="Jordan M."/>
            <person name="Riva A."/>
            <person name="Barbazuk W."/>
            <person name="Harkins T."/>
        </authorList>
    </citation>
    <scope>NUCLEOTIDE SEQUENCE [LARGE SCALE GENOMIC DNA]</scope>
    <source>
        <strain evidence="2">cv. Jamaican Lion 4</strain>
        <tissue evidence="1">Leaf</tissue>
    </source>
</reference>
<protein>
    <submittedName>
        <fullName evidence="1">Uncharacterized protein</fullName>
    </submittedName>
</protein>
<organism evidence="1 2">
    <name type="scientific">Cannabis sativa</name>
    <name type="common">Hemp</name>
    <name type="synonym">Marijuana</name>
    <dbReference type="NCBI Taxonomy" id="3483"/>
    <lineage>
        <taxon>Eukaryota</taxon>
        <taxon>Viridiplantae</taxon>
        <taxon>Streptophyta</taxon>
        <taxon>Embryophyta</taxon>
        <taxon>Tracheophyta</taxon>
        <taxon>Spermatophyta</taxon>
        <taxon>Magnoliopsida</taxon>
        <taxon>eudicotyledons</taxon>
        <taxon>Gunneridae</taxon>
        <taxon>Pentapetalae</taxon>
        <taxon>rosids</taxon>
        <taxon>fabids</taxon>
        <taxon>Rosales</taxon>
        <taxon>Cannabaceae</taxon>
        <taxon>Cannabis</taxon>
    </lineage>
</organism>
<gene>
    <name evidence="1" type="ORF">F8388_002426</name>
</gene>
<dbReference type="Proteomes" id="UP000525078">
    <property type="component" value="Unassembled WGS sequence"/>
</dbReference>
<comment type="caution">
    <text evidence="1">The sequence shown here is derived from an EMBL/GenBank/DDBJ whole genome shotgun (WGS) entry which is preliminary data.</text>
</comment>
<accession>A0A7J6DQ21</accession>
<evidence type="ECO:0000313" key="1">
    <source>
        <dbReference type="EMBL" id="KAF4347709.1"/>
    </source>
</evidence>
<evidence type="ECO:0000313" key="2">
    <source>
        <dbReference type="Proteomes" id="UP000525078"/>
    </source>
</evidence>
<dbReference type="AlphaFoldDB" id="A0A7J6DQ21"/>
<proteinExistence type="predicted"/>